<dbReference type="GO" id="GO:0008757">
    <property type="term" value="F:S-adenosylmethionine-dependent methyltransferase activity"/>
    <property type="evidence" value="ECO:0007669"/>
    <property type="project" value="InterPro"/>
</dbReference>
<organism evidence="2 3">
    <name type="scientific">Dawidia soli</name>
    <dbReference type="NCBI Taxonomy" id="2782352"/>
    <lineage>
        <taxon>Bacteria</taxon>
        <taxon>Pseudomonadati</taxon>
        <taxon>Bacteroidota</taxon>
        <taxon>Cytophagia</taxon>
        <taxon>Cytophagales</taxon>
        <taxon>Chryseotaleaceae</taxon>
        <taxon>Dawidia</taxon>
    </lineage>
</organism>
<accession>A0AAP2D7B7</accession>
<dbReference type="GO" id="GO:0032259">
    <property type="term" value="P:methylation"/>
    <property type="evidence" value="ECO:0007669"/>
    <property type="project" value="UniProtKB-KW"/>
</dbReference>
<sequence length="212" mass="24189">MKPNLPFDTHVPDYERWFYDYPFVFRSEVEALREMLPVGDSLSGIEVALGTGRFAEALGIKEGVEPSPDMRARAVKRGIEVVDGVAEQLPYGDLRFDFVLMAFCISYFNDLHVAFKEANRVLKNKGVLVLGFLDKHSIIGRQYEQRLQASTFYRSATFYTADKVHFELTHAGFKRFRFCQTLFHRLEEITSLEPARPGYGEGSFVVIQAGKT</sequence>
<comment type="caution">
    <text evidence="2">The sequence shown here is derived from an EMBL/GenBank/DDBJ whole genome shotgun (WGS) entry which is preliminary data.</text>
</comment>
<dbReference type="CDD" id="cd02440">
    <property type="entry name" value="AdoMet_MTases"/>
    <property type="match status" value="1"/>
</dbReference>
<dbReference type="InterPro" id="IPR029063">
    <property type="entry name" value="SAM-dependent_MTases_sf"/>
</dbReference>
<dbReference type="Pfam" id="PF08241">
    <property type="entry name" value="Methyltransf_11"/>
    <property type="match status" value="1"/>
</dbReference>
<keyword evidence="3" id="KW-1185">Reference proteome</keyword>
<name>A0AAP2D7B7_9BACT</name>
<dbReference type="RefSeq" id="WP_254089699.1">
    <property type="nucleotide sequence ID" value="NZ_JAHESC010000008.1"/>
</dbReference>
<keyword evidence="2" id="KW-0808">Transferase</keyword>
<evidence type="ECO:0000313" key="2">
    <source>
        <dbReference type="EMBL" id="MBT1686462.1"/>
    </source>
</evidence>
<evidence type="ECO:0000313" key="3">
    <source>
        <dbReference type="Proteomes" id="UP001319180"/>
    </source>
</evidence>
<dbReference type="EMBL" id="JAHESC010000008">
    <property type="protein sequence ID" value="MBT1686462.1"/>
    <property type="molecule type" value="Genomic_DNA"/>
</dbReference>
<proteinExistence type="predicted"/>
<protein>
    <submittedName>
        <fullName evidence="2">Methyltransferase domain-containing protein</fullName>
    </submittedName>
</protein>
<dbReference type="SUPFAM" id="SSF53335">
    <property type="entry name" value="S-adenosyl-L-methionine-dependent methyltransferases"/>
    <property type="match status" value="1"/>
</dbReference>
<dbReference type="AlphaFoldDB" id="A0AAP2D7B7"/>
<dbReference type="Gene3D" id="3.40.50.150">
    <property type="entry name" value="Vaccinia Virus protein VP39"/>
    <property type="match status" value="1"/>
</dbReference>
<gene>
    <name evidence="2" type="ORF">KK078_07850</name>
</gene>
<feature type="domain" description="Methyltransferase type 11" evidence="1">
    <location>
        <begin position="46"/>
        <end position="130"/>
    </location>
</feature>
<keyword evidence="2" id="KW-0489">Methyltransferase</keyword>
<reference evidence="2 3" key="1">
    <citation type="submission" date="2021-05" db="EMBL/GenBank/DDBJ databases">
        <title>A Polyphasic approach of four new species of the genus Ohtaekwangia: Ohtaekwangia histidinii sp. nov., Ohtaekwangia cretensis sp. nov., Ohtaekwangia indiensis sp. nov., Ohtaekwangia reichenbachii sp. nov. from diverse environment.</title>
        <authorList>
            <person name="Octaviana S."/>
        </authorList>
    </citation>
    <scope>NUCLEOTIDE SEQUENCE [LARGE SCALE GENOMIC DNA]</scope>
    <source>
        <strain evidence="2 3">PWU37</strain>
    </source>
</reference>
<dbReference type="Proteomes" id="UP001319180">
    <property type="component" value="Unassembled WGS sequence"/>
</dbReference>
<evidence type="ECO:0000259" key="1">
    <source>
        <dbReference type="Pfam" id="PF08241"/>
    </source>
</evidence>
<dbReference type="InterPro" id="IPR013216">
    <property type="entry name" value="Methyltransf_11"/>
</dbReference>